<protein>
    <submittedName>
        <fullName evidence="2">Uncharacterized protein</fullName>
    </submittedName>
</protein>
<keyword evidence="1" id="KW-0472">Membrane</keyword>
<reference evidence="2 3" key="1">
    <citation type="journal article" date="2016" name="Front. Microbiol.">
        <title>Genomic Resource of Rice Seed Associated Bacteria.</title>
        <authorList>
            <person name="Midha S."/>
            <person name="Bansal K."/>
            <person name="Sharma S."/>
            <person name="Kumar N."/>
            <person name="Patil P.P."/>
            <person name="Chaudhry V."/>
            <person name="Patil P.B."/>
        </authorList>
    </citation>
    <scope>NUCLEOTIDE SEQUENCE [LARGE SCALE GENOMIC DNA]</scope>
    <source>
        <strain evidence="2 3">NS355</strain>
    </source>
</reference>
<dbReference type="RefSeq" id="WP_058744443.1">
    <property type="nucleotide sequence ID" value="NZ_LDTF01000009.1"/>
</dbReference>
<evidence type="ECO:0000313" key="3">
    <source>
        <dbReference type="Proteomes" id="UP000073923"/>
    </source>
</evidence>
<name>A0A147IY09_9SPHN</name>
<organism evidence="2 3">
    <name type="scientific">Sphingomonas yabuuchiae</name>
    <dbReference type="NCBI Taxonomy" id="172044"/>
    <lineage>
        <taxon>Bacteria</taxon>
        <taxon>Pseudomonadati</taxon>
        <taxon>Pseudomonadota</taxon>
        <taxon>Alphaproteobacteria</taxon>
        <taxon>Sphingomonadales</taxon>
        <taxon>Sphingomonadaceae</taxon>
        <taxon>Sphingomonas</taxon>
    </lineage>
</organism>
<feature type="transmembrane region" description="Helical" evidence="1">
    <location>
        <begin position="12"/>
        <end position="32"/>
    </location>
</feature>
<dbReference type="Proteomes" id="UP000073923">
    <property type="component" value="Unassembled WGS sequence"/>
</dbReference>
<comment type="caution">
    <text evidence="2">The sequence shown here is derived from an EMBL/GenBank/DDBJ whole genome shotgun (WGS) entry which is preliminary data.</text>
</comment>
<dbReference type="AlphaFoldDB" id="A0A147IY09"/>
<evidence type="ECO:0000313" key="2">
    <source>
        <dbReference type="EMBL" id="KTW00724.1"/>
    </source>
</evidence>
<sequence length="134" mass="13667">MILPLVGTVTTGALAGLGVGMALGGAGIAWLCTRRRDRRIGSPEDVAAAAEAALAGFTVAGAVVGADGQGALVVATDGRVAALKRQGRRVAVREIPWTRVRSTAEGIVAEVEGRFGPVMLAGVDVLDIRRLAPR</sequence>
<accession>A0A147IY09</accession>
<dbReference type="EMBL" id="LDTF01000009">
    <property type="protein sequence ID" value="KTW00724.1"/>
    <property type="molecule type" value="Genomic_DNA"/>
</dbReference>
<dbReference type="OrthoDB" id="7585591at2"/>
<proteinExistence type="predicted"/>
<keyword evidence="1" id="KW-0812">Transmembrane</keyword>
<keyword evidence="1" id="KW-1133">Transmembrane helix</keyword>
<evidence type="ECO:0000256" key="1">
    <source>
        <dbReference type="SAM" id="Phobius"/>
    </source>
</evidence>
<dbReference type="PATRIC" id="fig|172044.3.peg.3413"/>
<gene>
    <name evidence="2" type="ORF">NS355_03690</name>
</gene>